<organism evidence="2 3">
    <name type="scientific">Wenjunlia vitaminophila</name>
    <name type="common">Streptomyces vitaminophilus</name>
    <dbReference type="NCBI Taxonomy" id="76728"/>
    <lineage>
        <taxon>Bacteria</taxon>
        <taxon>Bacillati</taxon>
        <taxon>Actinomycetota</taxon>
        <taxon>Actinomycetes</taxon>
        <taxon>Kitasatosporales</taxon>
        <taxon>Streptomycetaceae</taxon>
        <taxon>Wenjunlia</taxon>
    </lineage>
</organism>
<feature type="transmembrane region" description="Helical" evidence="1">
    <location>
        <begin position="15"/>
        <end position="35"/>
    </location>
</feature>
<evidence type="ECO:0000256" key="1">
    <source>
        <dbReference type="SAM" id="Phobius"/>
    </source>
</evidence>
<evidence type="ECO:0000313" key="3">
    <source>
        <dbReference type="Proteomes" id="UP000050867"/>
    </source>
</evidence>
<dbReference type="eggNOG" id="ENOG50333VD">
    <property type="taxonomic scope" value="Bacteria"/>
</dbReference>
<dbReference type="Proteomes" id="UP000050867">
    <property type="component" value="Unassembled WGS sequence"/>
</dbReference>
<dbReference type="STRING" id="76728.AQ490_27110"/>
<evidence type="ECO:0000313" key="2">
    <source>
        <dbReference type="EMBL" id="KRV48004.1"/>
    </source>
</evidence>
<dbReference type="AlphaFoldDB" id="A0A0T6LPU8"/>
<keyword evidence="1" id="KW-0472">Membrane</keyword>
<reference evidence="2 3" key="1">
    <citation type="submission" date="2015-10" db="EMBL/GenBank/DDBJ databases">
        <title>Draft genome sequence of pyrrolomycin-producing Streptomyces vitaminophilus.</title>
        <authorList>
            <person name="Graham D.E."/>
            <person name="Mahan K.M."/>
            <person name="Klingeman D.M."/>
            <person name="Hettich R.L."/>
            <person name="Parry R.J."/>
        </authorList>
    </citation>
    <scope>NUCLEOTIDE SEQUENCE [LARGE SCALE GENOMIC DNA]</scope>
    <source>
        <strain evidence="2 3">ATCC 31673</strain>
    </source>
</reference>
<name>A0A0T6LPU8_WENVI</name>
<keyword evidence="1" id="KW-0812">Transmembrane</keyword>
<dbReference type="EMBL" id="LLZU01000033">
    <property type="protein sequence ID" value="KRV48004.1"/>
    <property type="molecule type" value="Genomic_DNA"/>
</dbReference>
<protein>
    <submittedName>
        <fullName evidence="2">Uncharacterized protein</fullName>
    </submittedName>
</protein>
<keyword evidence="1" id="KW-1133">Transmembrane helix</keyword>
<comment type="caution">
    <text evidence="2">The sequence shown here is derived from an EMBL/GenBank/DDBJ whole genome shotgun (WGS) entry which is preliminary data.</text>
</comment>
<gene>
    <name evidence="2" type="ORF">AQ490_27110</name>
</gene>
<keyword evidence="3" id="KW-1185">Reference proteome</keyword>
<sequence length="78" mass="8556">MIIKKLHEMGVRSDYAYAAGVGSIGLALLSWFGSLKVEEGQDLARADRWGIFIGEWAPTFLTLGLALQHYEDNGGCCH</sequence>
<accession>A0A0T6LPU8</accession>
<proteinExistence type="predicted"/>